<dbReference type="KEGG" id="cvr:CHLNCDRAFT_145021"/>
<dbReference type="AlphaFoldDB" id="E1ZDI6"/>
<feature type="region of interest" description="Disordered" evidence="1">
    <location>
        <begin position="89"/>
        <end position="121"/>
    </location>
</feature>
<feature type="region of interest" description="Disordered" evidence="1">
    <location>
        <begin position="1"/>
        <end position="51"/>
    </location>
</feature>
<evidence type="ECO:0000313" key="3">
    <source>
        <dbReference type="Proteomes" id="UP000008141"/>
    </source>
</evidence>
<dbReference type="InParanoid" id="E1ZDI6"/>
<dbReference type="GeneID" id="17355755"/>
<protein>
    <submittedName>
        <fullName evidence="2">Expressed protein</fullName>
    </submittedName>
</protein>
<dbReference type="EMBL" id="GL433842">
    <property type="protein sequence ID" value="EFN56231.1"/>
    <property type="molecule type" value="Genomic_DNA"/>
</dbReference>
<feature type="compositionally biased region" description="Low complexity" evidence="1">
    <location>
        <begin position="102"/>
        <end position="121"/>
    </location>
</feature>
<feature type="compositionally biased region" description="Polar residues" evidence="1">
    <location>
        <begin position="37"/>
        <end position="49"/>
    </location>
</feature>
<sequence>MSGSEPAQASSGTLTKLKSALGLQSTQPKGPAPINTHKPTSHSSLTRQDSFPEICSTPSDVGIFEVAHNKCRNADGTFSWRKFFFEAPGRPTTPRNGGGVGAAASAAAAGAGAAAPSVGQQ</sequence>
<organism evidence="3">
    <name type="scientific">Chlorella variabilis</name>
    <name type="common">Green alga</name>
    <dbReference type="NCBI Taxonomy" id="554065"/>
    <lineage>
        <taxon>Eukaryota</taxon>
        <taxon>Viridiplantae</taxon>
        <taxon>Chlorophyta</taxon>
        <taxon>core chlorophytes</taxon>
        <taxon>Trebouxiophyceae</taxon>
        <taxon>Chlorellales</taxon>
        <taxon>Chlorellaceae</taxon>
        <taxon>Chlorella clade</taxon>
        <taxon>Chlorella</taxon>
    </lineage>
</organism>
<evidence type="ECO:0000256" key="1">
    <source>
        <dbReference type="SAM" id="MobiDB-lite"/>
    </source>
</evidence>
<dbReference type="OrthoDB" id="513711at2759"/>
<keyword evidence="3" id="KW-1185">Reference proteome</keyword>
<dbReference type="Proteomes" id="UP000008141">
    <property type="component" value="Unassembled WGS sequence"/>
</dbReference>
<reference evidence="2 3" key="1">
    <citation type="journal article" date="2010" name="Plant Cell">
        <title>The Chlorella variabilis NC64A genome reveals adaptation to photosymbiosis, coevolution with viruses, and cryptic sex.</title>
        <authorList>
            <person name="Blanc G."/>
            <person name="Duncan G."/>
            <person name="Agarkova I."/>
            <person name="Borodovsky M."/>
            <person name="Gurnon J."/>
            <person name="Kuo A."/>
            <person name="Lindquist E."/>
            <person name="Lucas S."/>
            <person name="Pangilinan J."/>
            <person name="Polle J."/>
            <person name="Salamov A."/>
            <person name="Terry A."/>
            <person name="Yamada T."/>
            <person name="Dunigan D.D."/>
            <person name="Grigoriev I.V."/>
            <person name="Claverie J.M."/>
            <person name="Van Etten J.L."/>
        </authorList>
    </citation>
    <scope>NUCLEOTIDE SEQUENCE [LARGE SCALE GENOMIC DNA]</scope>
    <source>
        <strain evidence="2 3">NC64A</strain>
    </source>
</reference>
<gene>
    <name evidence="2" type="ORF">CHLNCDRAFT_145021</name>
</gene>
<proteinExistence type="predicted"/>
<name>E1ZDI6_CHLVA</name>
<accession>E1ZDI6</accession>
<dbReference type="RefSeq" id="XP_005848333.1">
    <property type="nucleotide sequence ID" value="XM_005848271.1"/>
</dbReference>
<evidence type="ECO:0000313" key="2">
    <source>
        <dbReference type="EMBL" id="EFN56231.1"/>
    </source>
</evidence>
<feature type="compositionally biased region" description="Polar residues" evidence="1">
    <location>
        <begin position="1"/>
        <end position="28"/>
    </location>
</feature>